<name>W2R0Z9_PHYN3</name>
<dbReference type="EMBL" id="KI669566">
    <property type="protein sequence ID" value="ETN18374.1"/>
    <property type="molecule type" value="Genomic_DNA"/>
</dbReference>
<evidence type="ECO:0000256" key="3">
    <source>
        <dbReference type="SAM" id="MobiDB-lite"/>
    </source>
</evidence>
<dbReference type="VEuPathDB" id="FungiDB:PPTG_04000"/>
<dbReference type="PANTHER" id="PTHR48051">
    <property type="match status" value="1"/>
</dbReference>
<dbReference type="STRING" id="761204.W2R0Z9"/>
<dbReference type="InterPro" id="IPR032675">
    <property type="entry name" value="LRR_dom_sf"/>
</dbReference>
<dbReference type="Proteomes" id="UP000018817">
    <property type="component" value="Unassembled WGS sequence"/>
</dbReference>
<evidence type="ECO:0000313" key="4">
    <source>
        <dbReference type="EMBL" id="ETN18374.1"/>
    </source>
</evidence>
<dbReference type="OrthoDB" id="167151at2759"/>
<dbReference type="AlphaFoldDB" id="W2R0Z9"/>
<organism evidence="4 5">
    <name type="scientific">Phytophthora nicotianae (strain INRA-310)</name>
    <name type="common">Phytophthora parasitica</name>
    <dbReference type="NCBI Taxonomy" id="761204"/>
    <lineage>
        <taxon>Eukaryota</taxon>
        <taxon>Sar</taxon>
        <taxon>Stramenopiles</taxon>
        <taxon>Oomycota</taxon>
        <taxon>Peronosporomycetes</taxon>
        <taxon>Peronosporales</taxon>
        <taxon>Peronosporaceae</taxon>
        <taxon>Phytophthora</taxon>
    </lineage>
</organism>
<keyword evidence="2" id="KW-0677">Repeat</keyword>
<evidence type="ECO:0000313" key="5">
    <source>
        <dbReference type="Proteomes" id="UP000018817"/>
    </source>
</evidence>
<proteinExistence type="predicted"/>
<keyword evidence="1" id="KW-0433">Leucine-rich repeat</keyword>
<sequence length="356" mass="40308">MNVHHATKKTHNSHTHVDSHGTQPSVAQRAGLRGSSKRNPNQKAKKHQPDGHDALKVELSVNGSVVEQRLASAVRTKRLDLSLPRHAQALLEHIQSFHIFPAMIIDHVNRGHHLTELWLTNHHLDCLPAEIAVFNKLRVLGLAGNALAVLPDELSQLTDLEALYLEKNRLRTVPIKVTFPPKLRELRLDNNQLSTFPTQITKLRLLNRLGLSHNQLKSIPEQIHRLRNLVELDLDYNRIDSDLPDGFAALQRLERVGLEGNFLAERPAILDRLPVMSYIRLSGNRSKQFLPMTDNIEVGATRQLLAVPKRHDGYFQCVESSTKIHGTEFGEHNENCQPLEGLVPCRDQNILNTLMY</sequence>
<dbReference type="PANTHER" id="PTHR48051:SF1">
    <property type="entry name" value="RAS SUPPRESSOR PROTEIN 1"/>
    <property type="match status" value="1"/>
</dbReference>
<dbReference type="Gene3D" id="3.80.10.10">
    <property type="entry name" value="Ribonuclease Inhibitor"/>
    <property type="match status" value="1"/>
</dbReference>
<dbReference type="SMART" id="SM00369">
    <property type="entry name" value="LRR_TYP"/>
    <property type="match status" value="5"/>
</dbReference>
<dbReference type="PROSITE" id="PS51450">
    <property type="entry name" value="LRR"/>
    <property type="match status" value="1"/>
</dbReference>
<feature type="compositionally biased region" description="Basic residues" evidence="3">
    <location>
        <begin position="1"/>
        <end position="14"/>
    </location>
</feature>
<dbReference type="InterPro" id="IPR001611">
    <property type="entry name" value="Leu-rich_rpt"/>
</dbReference>
<evidence type="ECO:0000256" key="2">
    <source>
        <dbReference type="ARBA" id="ARBA00022737"/>
    </source>
</evidence>
<feature type="region of interest" description="Disordered" evidence="3">
    <location>
        <begin position="1"/>
        <end position="54"/>
    </location>
</feature>
<accession>W2R0Z9</accession>
<reference evidence="5" key="1">
    <citation type="submission" date="2011-12" db="EMBL/GenBank/DDBJ databases">
        <authorList>
            <consortium name="The Broad Institute Genome Sequencing Platform"/>
            <person name="Russ C."/>
            <person name="Tyler B."/>
            <person name="Panabieres F."/>
            <person name="Shan W."/>
            <person name="Tripathy S."/>
            <person name="Grunwald N."/>
            <person name="Machado M."/>
            <person name="Young S.K."/>
            <person name="Zeng Q."/>
            <person name="Gargeya S."/>
            <person name="Fitzgerald M."/>
            <person name="Haas B."/>
            <person name="Abouelleil A."/>
            <person name="Alvarado L."/>
            <person name="Arachchi H.M."/>
            <person name="Berlin A."/>
            <person name="Chapman S.B."/>
            <person name="Gearin G."/>
            <person name="Goldberg J."/>
            <person name="Griggs A."/>
            <person name="Gujja S."/>
            <person name="Hansen M."/>
            <person name="Heiman D."/>
            <person name="Howarth C."/>
            <person name="Larimer J."/>
            <person name="Lui A."/>
            <person name="MacDonald P.J.P."/>
            <person name="McCowen C."/>
            <person name="Montmayeur A."/>
            <person name="Murphy C."/>
            <person name="Neiman D."/>
            <person name="Pearson M."/>
            <person name="Priest M."/>
            <person name="Roberts A."/>
            <person name="Saif S."/>
            <person name="Shea T."/>
            <person name="Sisk P."/>
            <person name="Stolte C."/>
            <person name="Sykes S."/>
            <person name="Wortman J."/>
            <person name="Nusbaum C."/>
            <person name="Birren B."/>
        </authorList>
    </citation>
    <scope>NUCLEOTIDE SEQUENCE [LARGE SCALE GENOMIC DNA]</scope>
    <source>
        <strain evidence="5">INRA-310</strain>
    </source>
</reference>
<protein>
    <submittedName>
        <fullName evidence="4">Uncharacterized protein</fullName>
    </submittedName>
</protein>
<gene>
    <name evidence="4" type="ORF">PPTG_04000</name>
</gene>
<dbReference type="InterPro" id="IPR050216">
    <property type="entry name" value="LRR_domain-containing"/>
</dbReference>
<dbReference type="Pfam" id="PF13855">
    <property type="entry name" value="LRR_8"/>
    <property type="match status" value="1"/>
</dbReference>
<dbReference type="SUPFAM" id="SSF52058">
    <property type="entry name" value="L domain-like"/>
    <property type="match status" value="1"/>
</dbReference>
<dbReference type="RefSeq" id="XP_008896055.1">
    <property type="nucleotide sequence ID" value="XM_008897807.1"/>
</dbReference>
<dbReference type="GO" id="GO:0005737">
    <property type="term" value="C:cytoplasm"/>
    <property type="evidence" value="ECO:0007669"/>
    <property type="project" value="TreeGrafter"/>
</dbReference>
<dbReference type="InterPro" id="IPR003591">
    <property type="entry name" value="Leu-rich_rpt_typical-subtyp"/>
</dbReference>
<evidence type="ECO:0000256" key="1">
    <source>
        <dbReference type="ARBA" id="ARBA00022614"/>
    </source>
</evidence>
<reference evidence="4 5" key="2">
    <citation type="submission" date="2013-11" db="EMBL/GenBank/DDBJ databases">
        <title>The Genome Sequence of Phytophthora parasitica INRA-310.</title>
        <authorList>
            <consortium name="The Broad Institute Genomics Platform"/>
            <person name="Russ C."/>
            <person name="Tyler B."/>
            <person name="Panabieres F."/>
            <person name="Shan W."/>
            <person name="Tripathy S."/>
            <person name="Grunwald N."/>
            <person name="Machado M."/>
            <person name="Johnson C.S."/>
            <person name="Arredondo F."/>
            <person name="Hong C."/>
            <person name="Coffey M."/>
            <person name="Young S.K."/>
            <person name="Zeng Q."/>
            <person name="Gargeya S."/>
            <person name="Fitzgerald M."/>
            <person name="Abouelleil A."/>
            <person name="Alvarado L."/>
            <person name="Chapman S.B."/>
            <person name="Gainer-Dewar J."/>
            <person name="Goldberg J."/>
            <person name="Griggs A."/>
            <person name="Gujja S."/>
            <person name="Hansen M."/>
            <person name="Howarth C."/>
            <person name="Imamovic A."/>
            <person name="Ireland A."/>
            <person name="Larimer J."/>
            <person name="McCowan C."/>
            <person name="Murphy C."/>
            <person name="Pearson M."/>
            <person name="Poon T.W."/>
            <person name="Priest M."/>
            <person name="Roberts A."/>
            <person name="Saif S."/>
            <person name="Shea T."/>
            <person name="Sykes S."/>
            <person name="Wortman J."/>
            <person name="Nusbaum C."/>
            <person name="Birren B."/>
        </authorList>
    </citation>
    <scope>NUCLEOTIDE SEQUENCE [LARGE SCALE GENOMIC DNA]</scope>
    <source>
        <strain evidence="4 5">INRA-310</strain>
    </source>
</reference>
<dbReference type="OMA" id="GEHNENC"/>
<dbReference type="GeneID" id="20174124"/>